<feature type="transmembrane region" description="Helical" evidence="1">
    <location>
        <begin position="62"/>
        <end position="79"/>
    </location>
</feature>
<feature type="transmembrane region" description="Helical" evidence="1">
    <location>
        <begin position="138"/>
        <end position="162"/>
    </location>
</feature>
<evidence type="ECO:0000256" key="1">
    <source>
        <dbReference type="SAM" id="Phobius"/>
    </source>
</evidence>
<dbReference type="RefSeq" id="WP_216519532.1">
    <property type="nucleotide sequence ID" value="NZ_JAHLPM010000008.1"/>
</dbReference>
<organism evidence="2 3">
    <name type="scientific">Tissierella simiarum</name>
    <dbReference type="NCBI Taxonomy" id="2841534"/>
    <lineage>
        <taxon>Bacteria</taxon>
        <taxon>Bacillati</taxon>
        <taxon>Bacillota</taxon>
        <taxon>Tissierellia</taxon>
        <taxon>Tissierellales</taxon>
        <taxon>Tissierellaceae</taxon>
        <taxon>Tissierella</taxon>
    </lineage>
</organism>
<evidence type="ECO:0000313" key="3">
    <source>
        <dbReference type="Proteomes" id="UP000749471"/>
    </source>
</evidence>
<keyword evidence="1" id="KW-1133">Transmembrane helix</keyword>
<feature type="transmembrane region" description="Helical" evidence="1">
    <location>
        <begin position="20"/>
        <end position="42"/>
    </location>
</feature>
<comment type="caution">
    <text evidence="2">The sequence shown here is derived from an EMBL/GenBank/DDBJ whole genome shotgun (WGS) entry which is preliminary data.</text>
</comment>
<sequence>MNSNKNINIKPKKKNKFLNTVIFLVISGIIGAIIGFVLAPYLKGFMDTYSKNDNLFMKFLKVYGLFLIFFVGYIVHIILHEAGHLIFGLMTGYSFISFRIFSFTIVKEDGKIKYKKFNIPGTAGQCLMMPPDLEDGKYPFVIYNFGGVIMNLIVSIIGILIVVLVKELIFPFNTILILFSLAGLLIVLTNGIPMKLGGVPNDAYNVLSMIRDEEAKRGFYIQLRVNGLQSLGTRIKDMPIETFKLKEGSDLCNPLNTAIVLMEYNWHLDNMDLDSAKQCIDSFIPYLDKVVPLFKNEINCERMFLELVGDCDKKFIDDLYDKNLKKYIRAAKFMLGKKRLLMAYEGFYNEDKNQALKHYEDIRKLAEEYPIKGDADMELMISNWIKERL</sequence>
<name>A0ABS6E7A0_9FIRM</name>
<dbReference type="Proteomes" id="UP000749471">
    <property type="component" value="Unassembled WGS sequence"/>
</dbReference>
<feature type="transmembrane region" description="Helical" evidence="1">
    <location>
        <begin position="168"/>
        <end position="188"/>
    </location>
</feature>
<accession>A0ABS6E7A0</accession>
<keyword evidence="3" id="KW-1185">Reference proteome</keyword>
<keyword evidence="1" id="KW-0812">Transmembrane</keyword>
<feature type="transmembrane region" description="Helical" evidence="1">
    <location>
        <begin position="85"/>
        <end position="106"/>
    </location>
</feature>
<reference evidence="2 3" key="1">
    <citation type="submission" date="2021-06" db="EMBL/GenBank/DDBJ databases">
        <authorList>
            <person name="Sun Q."/>
            <person name="Li D."/>
        </authorList>
    </citation>
    <scope>NUCLEOTIDE SEQUENCE [LARGE SCALE GENOMIC DNA]</scope>
    <source>
        <strain evidence="2 3">MSJ-40</strain>
    </source>
</reference>
<proteinExistence type="predicted"/>
<protein>
    <submittedName>
        <fullName evidence="2">M50 family metallopeptidase</fullName>
    </submittedName>
</protein>
<gene>
    <name evidence="2" type="ORF">KQI42_10425</name>
</gene>
<dbReference type="EMBL" id="JAHLPM010000008">
    <property type="protein sequence ID" value="MBU5438426.1"/>
    <property type="molecule type" value="Genomic_DNA"/>
</dbReference>
<evidence type="ECO:0000313" key="2">
    <source>
        <dbReference type="EMBL" id="MBU5438426.1"/>
    </source>
</evidence>
<keyword evidence="1" id="KW-0472">Membrane</keyword>